<dbReference type="SUPFAM" id="SSF63882">
    <property type="entry name" value="MoeA N-terminal region -like"/>
    <property type="match status" value="1"/>
</dbReference>
<dbReference type="SUPFAM" id="SSF53218">
    <property type="entry name" value="Molybdenum cofactor biosynthesis proteins"/>
    <property type="match status" value="1"/>
</dbReference>
<dbReference type="GO" id="GO:0006777">
    <property type="term" value="P:Mo-molybdopterin cofactor biosynthetic process"/>
    <property type="evidence" value="ECO:0007669"/>
    <property type="project" value="UniProtKB-UniRule"/>
</dbReference>
<comment type="cofactor">
    <cofactor evidence="10">
        <name>Mg(2+)</name>
        <dbReference type="ChEBI" id="CHEBI:18420"/>
    </cofactor>
</comment>
<dbReference type="EC" id="2.10.1.1" evidence="5 10"/>
<dbReference type="InterPro" id="IPR005110">
    <property type="entry name" value="MoeA_linker/N"/>
</dbReference>
<dbReference type="InterPro" id="IPR038987">
    <property type="entry name" value="MoeA-like"/>
</dbReference>
<dbReference type="Pfam" id="PF00994">
    <property type="entry name" value="MoCF_biosynth"/>
    <property type="match status" value="1"/>
</dbReference>
<organism evidence="12 13">
    <name type="scientific">Caldicellulosiruptor changbaiensis</name>
    <dbReference type="NCBI Taxonomy" id="1222016"/>
    <lineage>
        <taxon>Bacteria</taxon>
        <taxon>Bacillati</taxon>
        <taxon>Bacillota</taxon>
        <taxon>Bacillota incertae sedis</taxon>
        <taxon>Caldicellulosiruptorales</taxon>
        <taxon>Caldicellulosiruptoraceae</taxon>
        <taxon>Caldicellulosiruptor</taxon>
    </lineage>
</organism>
<dbReference type="SUPFAM" id="SSF63867">
    <property type="entry name" value="MoeA C-terminal domain-like"/>
    <property type="match status" value="1"/>
</dbReference>
<dbReference type="Pfam" id="PF03453">
    <property type="entry name" value="MoeA_N"/>
    <property type="match status" value="1"/>
</dbReference>
<proteinExistence type="inferred from homology"/>
<dbReference type="RefSeq" id="WP_127352323.1">
    <property type="nucleotide sequence ID" value="NZ_CP034791.1"/>
</dbReference>
<dbReference type="EMBL" id="CP034791">
    <property type="protein sequence ID" value="AZT90951.1"/>
    <property type="molecule type" value="Genomic_DNA"/>
</dbReference>
<dbReference type="GO" id="GO:0061599">
    <property type="term" value="F:molybdopterin molybdotransferase activity"/>
    <property type="evidence" value="ECO:0007669"/>
    <property type="project" value="UniProtKB-UniRule"/>
</dbReference>
<dbReference type="Gene3D" id="2.40.340.10">
    <property type="entry name" value="MoeA, C-terminal, domain IV"/>
    <property type="match status" value="1"/>
</dbReference>
<comment type="similarity">
    <text evidence="4 10">Belongs to the MoeA family.</text>
</comment>
<dbReference type="InterPro" id="IPR036425">
    <property type="entry name" value="MoaB/Mog-like_dom_sf"/>
</dbReference>
<keyword evidence="13" id="KW-1185">Reference proteome</keyword>
<dbReference type="PROSITE" id="PS01079">
    <property type="entry name" value="MOCF_BIOSYNTHESIS_2"/>
    <property type="match status" value="1"/>
</dbReference>
<dbReference type="AlphaFoldDB" id="A0A3T0D751"/>
<dbReference type="Pfam" id="PF03454">
    <property type="entry name" value="MoeA_C"/>
    <property type="match status" value="1"/>
</dbReference>
<keyword evidence="10" id="KW-0460">Magnesium</keyword>
<evidence type="ECO:0000256" key="4">
    <source>
        <dbReference type="ARBA" id="ARBA00010763"/>
    </source>
</evidence>
<reference evidence="12 13" key="1">
    <citation type="submission" date="2018-12" db="EMBL/GenBank/DDBJ databases">
        <title>Genome sequence from the cellulolytic species, Caldicellulosiruptor changbaiensis.</title>
        <authorList>
            <person name="Blumer-Schuette S.E."/>
            <person name="Mendoza C."/>
        </authorList>
    </citation>
    <scope>NUCLEOTIDE SEQUENCE [LARGE SCALE GENOMIC DNA]</scope>
    <source>
        <strain evidence="12 13">CBS-Z</strain>
    </source>
</reference>
<keyword evidence="10" id="KW-0479">Metal-binding</keyword>
<evidence type="ECO:0000256" key="3">
    <source>
        <dbReference type="ARBA" id="ARBA00005046"/>
    </source>
</evidence>
<evidence type="ECO:0000259" key="11">
    <source>
        <dbReference type="SMART" id="SM00852"/>
    </source>
</evidence>
<comment type="function">
    <text evidence="1 10">Catalyzes the insertion of molybdate into adenylated molybdopterin with the concomitant release of AMP.</text>
</comment>
<dbReference type="InterPro" id="IPR005111">
    <property type="entry name" value="MoeA_C_domain_IV"/>
</dbReference>
<dbReference type="InterPro" id="IPR008284">
    <property type="entry name" value="MoCF_biosynth_CS"/>
</dbReference>
<evidence type="ECO:0000256" key="10">
    <source>
        <dbReference type="RuleBase" id="RU365090"/>
    </source>
</evidence>
<dbReference type="CDD" id="cd00887">
    <property type="entry name" value="MoeA"/>
    <property type="match status" value="1"/>
</dbReference>
<comment type="catalytic activity">
    <reaction evidence="9">
        <text>adenylyl-molybdopterin + molybdate = Mo-molybdopterin + AMP + H(+)</text>
        <dbReference type="Rhea" id="RHEA:35047"/>
        <dbReference type="ChEBI" id="CHEBI:15378"/>
        <dbReference type="ChEBI" id="CHEBI:36264"/>
        <dbReference type="ChEBI" id="CHEBI:62727"/>
        <dbReference type="ChEBI" id="CHEBI:71302"/>
        <dbReference type="ChEBI" id="CHEBI:456215"/>
        <dbReference type="EC" id="2.10.1.1"/>
    </reaction>
</comment>
<dbReference type="InterPro" id="IPR001453">
    <property type="entry name" value="MoaB/Mog_dom"/>
</dbReference>
<dbReference type="InterPro" id="IPR036688">
    <property type="entry name" value="MoeA_C_domain_IV_sf"/>
</dbReference>
<dbReference type="Gene3D" id="3.90.105.10">
    <property type="entry name" value="Molybdopterin biosynthesis moea protein, domain 2"/>
    <property type="match status" value="1"/>
</dbReference>
<dbReference type="Gene3D" id="3.40.980.10">
    <property type="entry name" value="MoaB/Mog-like domain"/>
    <property type="match status" value="1"/>
</dbReference>
<comment type="function">
    <text evidence="2">May be involved in the biosynthesis of molybdopterin.</text>
</comment>
<dbReference type="PANTHER" id="PTHR10192">
    <property type="entry name" value="MOLYBDOPTERIN BIOSYNTHESIS PROTEIN"/>
    <property type="match status" value="1"/>
</dbReference>
<feature type="domain" description="MoaB/Mog" evidence="11">
    <location>
        <begin position="170"/>
        <end position="306"/>
    </location>
</feature>
<gene>
    <name evidence="12" type="ORF">ELD05_10020</name>
</gene>
<keyword evidence="10 12" id="KW-0808">Transferase</keyword>
<dbReference type="GO" id="GO:0005829">
    <property type="term" value="C:cytosol"/>
    <property type="evidence" value="ECO:0007669"/>
    <property type="project" value="TreeGrafter"/>
</dbReference>
<protein>
    <recommendedName>
        <fullName evidence="6 10">Molybdopterin molybdenumtransferase</fullName>
        <ecNumber evidence="5 10">2.10.1.1</ecNumber>
    </recommendedName>
</protein>
<evidence type="ECO:0000256" key="5">
    <source>
        <dbReference type="ARBA" id="ARBA00013269"/>
    </source>
</evidence>
<keyword evidence="7 10" id="KW-0500">Molybdenum</keyword>
<evidence type="ECO:0000256" key="1">
    <source>
        <dbReference type="ARBA" id="ARBA00002901"/>
    </source>
</evidence>
<dbReference type="UniPathway" id="UPA00344"/>
<evidence type="ECO:0000256" key="6">
    <source>
        <dbReference type="ARBA" id="ARBA00021108"/>
    </source>
</evidence>
<evidence type="ECO:0000256" key="9">
    <source>
        <dbReference type="ARBA" id="ARBA00047317"/>
    </source>
</evidence>
<dbReference type="Proteomes" id="UP000282930">
    <property type="component" value="Chromosome"/>
</dbReference>
<name>A0A3T0D751_9FIRM</name>
<comment type="pathway">
    <text evidence="3 10">Cofactor biosynthesis; molybdopterin biosynthesis.</text>
</comment>
<keyword evidence="8 10" id="KW-0501">Molybdenum cofactor biosynthesis</keyword>
<evidence type="ECO:0000313" key="13">
    <source>
        <dbReference type="Proteomes" id="UP000282930"/>
    </source>
</evidence>
<sequence>MKDYHFSATLPQDARDIIEKILKEYLSLKTETISIYKAQGKFAAKDYLSLNTSPPTDVAAMDGYAINAEQTFNTTDANPAIIENFKVVQTGESIEGFDAVVPFEEAQIENGRIKIFQSYYPRQNVRSKGEDVQKEQLLIKKGDLLTIFDKVYLKAGGYLEVKVYKMPKVAFLPTGEELVDIVEKEGQLVEFNSVIFNDLLQRYGFEVGILKPVENNLKKLTEKIKELLQEFDIVFVNAGSSKGDKDLTVEAISALGEVLVHGIAIKPGKPTIIGKVENKLVIGLPGFPVSMFFVLKEIFLKSFFKAYNLNPKEKSIFATLERRLSSDIGSEEYVRVSIKNIDGKNVAKILKRGASVISSLKRADGYITVPINVDLIEEGNLLEVKLI</sequence>
<accession>A0A3T0D751</accession>
<dbReference type="GO" id="GO:0046872">
    <property type="term" value="F:metal ion binding"/>
    <property type="evidence" value="ECO:0007669"/>
    <property type="project" value="UniProtKB-UniRule"/>
</dbReference>
<evidence type="ECO:0000313" key="12">
    <source>
        <dbReference type="EMBL" id="AZT90951.1"/>
    </source>
</evidence>
<evidence type="ECO:0000256" key="2">
    <source>
        <dbReference type="ARBA" id="ARBA00003487"/>
    </source>
</evidence>
<evidence type="ECO:0000256" key="7">
    <source>
        <dbReference type="ARBA" id="ARBA00022505"/>
    </source>
</evidence>
<dbReference type="KEGG" id="ccha:ELD05_10020"/>
<dbReference type="SMART" id="SM00852">
    <property type="entry name" value="MoCF_biosynth"/>
    <property type="match status" value="1"/>
</dbReference>
<dbReference type="Gene3D" id="2.170.190.11">
    <property type="entry name" value="Molybdopterin biosynthesis moea protein, domain 3"/>
    <property type="match status" value="1"/>
</dbReference>
<dbReference type="PANTHER" id="PTHR10192:SF16">
    <property type="entry name" value="MOLYBDOPTERIN MOLYBDENUMTRANSFERASE"/>
    <property type="match status" value="1"/>
</dbReference>
<dbReference type="InterPro" id="IPR036135">
    <property type="entry name" value="MoeA_linker/N_sf"/>
</dbReference>
<evidence type="ECO:0000256" key="8">
    <source>
        <dbReference type="ARBA" id="ARBA00023150"/>
    </source>
</evidence>